<feature type="transmembrane region" description="Helical" evidence="1">
    <location>
        <begin position="147"/>
        <end position="165"/>
    </location>
</feature>
<name>A0ABP0QRD4_9DINO</name>
<keyword evidence="1" id="KW-0472">Membrane</keyword>
<dbReference type="InterPro" id="IPR036259">
    <property type="entry name" value="MFS_trans_sf"/>
</dbReference>
<evidence type="ECO:0000313" key="3">
    <source>
        <dbReference type="Proteomes" id="UP001642484"/>
    </source>
</evidence>
<feature type="transmembrane region" description="Helical" evidence="1">
    <location>
        <begin position="109"/>
        <end position="127"/>
    </location>
</feature>
<sequence length="187" mass="20883">MVQQKLTVFAHLVADFTGPLTKDMTAESFSDRLVPFTLTTWLFLLFLCLIFFAHETYAARVKPLLANEEKSSTVLFQSSLLFYWFYGYVNEAMLMPVTLDFAASMGQSATMSGFFISCSLVASILGVVMGKRVVSEASWDQRVARSLILWCGLISILFVLMEAAISNSAVHLSIHAKRVPRTVESFL</sequence>
<proteinExistence type="predicted"/>
<gene>
    <name evidence="2" type="ORF">CCMP2556_LOCUS43600</name>
</gene>
<keyword evidence="3" id="KW-1185">Reference proteome</keyword>
<dbReference type="EMBL" id="CAXAMN010024895">
    <property type="protein sequence ID" value="CAK9090796.1"/>
    <property type="molecule type" value="Genomic_DNA"/>
</dbReference>
<reference evidence="2 3" key="1">
    <citation type="submission" date="2024-02" db="EMBL/GenBank/DDBJ databases">
        <authorList>
            <person name="Chen Y."/>
            <person name="Shah S."/>
            <person name="Dougan E. K."/>
            <person name="Thang M."/>
            <person name="Chan C."/>
        </authorList>
    </citation>
    <scope>NUCLEOTIDE SEQUENCE [LARGE SCALE GENOMIC DNA]</scope>
</reference>
<dbReference type="Proteomes" id="UP001642484">
    <property type="component" value="Unassembled WGS sequence"/>
</dbReference>
<dbReference type="SUPFAM" id="SSF103473">
    <property type="entry name" value="MFS general substrate transporter"/>
    <property type="match status" value="1"/>
</dbReference>
<comment type="caution">
    <text evidence="2">The sequence shown here is derived from an EMBL/GenBank/DDBJ whole genome shotgun (WGS) entry which is preliminary data.</text>
</comment>
<evidence type="ECO:0000313" key="2">
    <source>
        <dbReference type="EMBL" id="CAK9090796.1"/>
    </source>
</evidence>
<accession>A0ABP0QRD4</accession>
<evidence type="ECO:0000256" key="1">
    <source>
        <dbReference type="SAM" id="Phobius"/>
    </source>
</evidence>
<feature type="transmembrane region" description="Helical" evidence="1">
    <location>
        <begin position="33"/>
        <end position="52"/>
    </location>
</feature>
<keyword evidence="1" id="KW-1133">Transmembrane helix</keyword>
<organism evidence="2 3">
    <name type="scientific">Durusdinium trenchii</name>
    <dbReference type="NCBI Taxonomy" id="1381693"/>
    <lineage>
        <taxon>Eukaryota</taxon>
        <taxon>Sar</taxon>
        <taxon>Alveolata</taxon>
        <taxon>Dinophyceae</taxon>
        <taxon>Suessiales</taxon>
        <taxon>Symbiodiniaceae</taxon>
        <taxon>Durusdinium</taxon>
    </lineage>
</organism>
<protein>
    <submittedName>
        <fullName evidence="2">Uncharacterized protein</fullName>
    </submittedName>
</protein>
<keyword evidence="1" id="KW-0812">Transmembrane</keyword>
<feature type="transmembrane region" description="Helical" evidence="1">
    <location>
        <begin position="73"/>
        <end position="89"/>
    </location>
</feature>